<keyword evidence="7" id="KW-1185">Reference proteome</keyword>
<evidence type="ECO:0000313" key="6">
    <source>
        <dbReference type="EMBL" id="KAI3558990.1"/>
    </source>
</evidence>
<dbReference type="Gene3D" id="3.50.50.60">
    <property type="entry name" value="FAD/NAD(P)-binding domain"/>
    <property type="match status" value="2"/>
</dbReference>
<keyword evidence="4" id="KW-0560">Oxidoreductase</keyword>
<gene>
    <name evidence="6" type="ORF">CABS02_01030</name>
</gene>
<reference evidence="6" key="1">
    <citation type="submission" date="2019-01" db="EMBL/GenBank/DDBJ databases">
        <title>Colletotrichum abscissum LGMF1257.</title>
        <authorList>
            <person name="Baroncelli R."/>
        </authorList>
    </citation>
    <scope>NUCLEOTIDE SEQUENCE</scope>
    <source>
        <strain evidence="6">Ca142</strain>
    </source>
</reference>
<comment type="caution">
    <text evidence="6">The sequence shown here is derived from an EMBL/GenBank/DDBJ whole genome shotgun (WGS) entry which is preliminary data.</text>
</comment>
<dbReference type="Proteomes" id="UP001056436">
    <property type="component" value="Unassembled WGS sequence"/>
</dbReference>
<dbReference type="OrthoDB" id="66881at2759"/>
<proteinExistence type="predicted"/>
<protein>
    <recommendedName>
        <fullName evidence="8">FAD-containing monooxygenase EthA</fullName>
    </recommendedName>
</protein>
<evidence type="ECO:0000256" key="3">
    <source>
        <dbReference type="ARBA" id="ARBA00022827"/>
    </source>
</evidence>
<dbReference type="Pfam" id="PF00743">
    <property type="entry name" value="FMO-like"/>
    <property type="match status" value="1"/>
</dbReference>
<accession>A0A9Q0B6K2</accession>
<comment type="cofactor">
    <cofactor evidence="1">
        <name>FAD</name>
        <dbReference type="ChEBI" id="CHEBI:57692"/>
    </cofactor>
</comment>
<dbReference type="InterPro" id="IPR051820">
    <property type="entry name" value="FAD-binding_MO"/>
</dbReference>
<keyword evidence="3" id="KW-0274">FAD</keyword>
<keyword evidence="2" id="KW-0285">Flavoprotein</keyword>
<dbReference type="InterPro" id="IPR036188">
    <property type="entry name" value="FAD/NAD-bd_sf"/>
</dbReference>
<dbReference type="EMBL" id="SDAQ01000002">
    <property type="protein sequence ID" value="KAI3558990.1"/>
    <property type="molecule type" value="Genomic_DNA"/>
</dbReference>
<dbReference type="GO" id="GO:0050660">
    <property type="term" value="F:flavin adenine dinucleotide binding"/>
    <property type="evidence" value="ECO:0007669"/>
    <property type="project" value="InterPro"/>
</dbReference>
<evidence type="ECO:0000256" key="4">
    <source>
        <dbReference type="ARBA" id="ARBA00023002"/>
    </source>
</evidence>
<dbReference type="InterPro" id="IPR020946">
    <property type="entry name" value="Flavin_mOase-like"/>
</dbReference>
<evidence type="ECO:0000256" key="1">
    <source>
        <dbReference type="ARBA" id="ARBA00001974"/>
    </source>
</evidence>
<name>A0A9Q0B6K2_9PEZI</name>
<dbReference type="SUPFAM" id="SSF51905">
    <property type="entry name" value="FAD/NAD(P)-binding domain"/>
    <property type="match status" value="1"/>
</dbReference>
<evidence type="ECO:0000256" key="2">
    <source>
        <dbReference type="ARBA" id="ARBA00022630"/>
    </source>
</evidence>
<evidence type="ECO:0000313" key="7">
    <source>
        <dbReference type="Proteomes" id="UP001056436"/>
    </source>
</evidence>
<keyword evidence="5" id="KW-0503">Monooxygenase</keyword>
<sequence length="501" mass="55675">MASTHPADLKVDEIYDYIIIGAGISGINTAYYLQAHGPKNASYAILEGRPRMGGTWDLFQYPGIRSDSDIYTFGFSWNPWKGENPLAGGPEICAYLEESASEHGIDRHIKYNHQVASADWNSATCRWILKTSVTGGGANDGTNEKQQTKTIAARFVVLGTGYYDYERPLAAAIPGIDTFQGQLVHPQFWPKDLDYTNRNVVIIGSGATAVTLLPNIATDAARVTMLQRSPTYIIGMPSRKAGLQRFMLSILPKSVSSRLLRVQYFLLSYILYYYCQLFPGSARRFLLGAAKKQLPPNIPLDPHFKPRYNPWEQRLCVCPNSDFYQALRSGKADVVTDTIQEVTGSGIVLKSGRVLHPDIIVTATGLKIRFAGSIALSVDGRRVDPNTKFAFKGCMLQDMPNMAYVFGYANASWTLGAEATSSFLVRLWRGMEKKRLRAVTPLLEDPNMKPNAMMPLKSTYVRNAAKVFPKAGSGRWAPRKNYLMDLWTAMTSDVFAGMKVQ</sequence>
<evidence type="ECO:0000256" key="5">
    <source>
        <dbReference type="ARBA" id="ARBA00023033"/>
    </source>
</evidence>
<evidence type="ECO:0008006" key="8">
    <source>
        <dbReference type="Google" id="ProtNLM"/>
    </source>
</evidence>
<dbReference type="GO" id="GO:0004499">
    <property type="term" value="F:N,N-dimethylaniline monooxygenase activity"/>
    <property type="evidence" value="ECO:0007669"/>
    <property type="project" value="InterPro"/>
</dbReference>
<dbReference type="Pfam" id="PF13450">
    <property type="entry name" value="NAD_binding_8"/>
    <property type="match status" value="1"/>
</dbReference>
<dbReference type="PANTHER" id="PTHR43872">
    <property type="entry name" value="MONOOXYGENASE, PUTATIVE (AFU_ORTHOLOGUE AFUA_8G02570)-RELATED"/>
    <property type="match status" value="1"/>
</dbReference>
<dbReference type="PANTHER" id="PTHR43872:SF1">
    <property type="entry name" value="MONOOXYGENASE, PUTATIVE (AFU_ORTHOLOGUE AFUA_8G02570)-RELATED"/>
    <property type="match status" value="1"/>
</dbReference>
<dbReference type="GO" id="GO:0050661">
    <property type="term" value="F:NADP binding"/>
    <property type="evidence" value="ECO:0007669"/>
    <property type="project" value="InterPro"/>
</dbReference>
<organism evidence="6 7">
    <name type="scientific">Colletotrichum abscissum</name>
    <dbReference type="NCBI Taxonomy" id="1671311"/>
    <lineage>
        <taxon>Eukaryota</taxon>
        <taxon>Fungi</taxon>
        <taxon>Dikarya</taxon>
        <taxon>Ascomycota</taxon>
        <taxon>Pezizomycotina</taxon>
        <taxon>Sordariomycetes</taxon>
        <taxon>Hypocreomycetidae</taxon>
        <taxon>Glomerellales</taxon>
        <taxon>Glomerellaceae</taxon>
        <taxon>Colletotrichum</taxon>
        <taxon>Colletotrichum acutatum species complex</taxon>
    </lineage>
</organism>
<dbReference type="AlphaFoldDB" id="A0A9Q0B6K2"/>